<dbReference type="Proteomes" id="UP000054498">
    <property type="component" value="Unassembled WGS sequence"/>
</dbReference>
<dbReference type="InterPro" id="IPR049899">
    <property type="entry name" value="Znf_C2HC_C3H"/>
</dbReference>
<dbReference type="PANTHER" id="PTHR13555:SF36">
    <property type="entry name" value="ZINC FINGER C2HC DOMAIN-CONTAINING PROTEIN 1B"/>
    <property type="match status" value="1"/>
</dbReference>
<dbReference type="OrthoDB" id="10255185at2759"/>
<organism evidence="8 9">
    <name type="scientific">Monoraphidium neglectum</name>
    <dbReference type="NCBI Taxonomy" id="145388"/>
    <lineage>
        <taxon>Eukaryota</taxon>
        <taxon>Viridiplantae</taxon>
        <taxon>Chlorophyta</taxon>
        <taxon>core chlorophytes</taxon>
        <taxon>Chlorophyceae</taxon>
        <taxon>CS clade</taxon>
        <taxon>Sphaeropleales</taxon>
        <taxon>Selenastraceae</taxon>
        <taxon>Monoraphidium</taxon>
    </lineage>
</organism>
<dbReference type="GO" id="GO:0008270">
    <property type="term" value="F:zinc ion binding"/>
    <property type="evidence" value="ECO:0007669"/>
    <property type="project" value="UniProtKB-KW"/>
</dbReference>
<sequence length="144" mass="14346">MGGLDCAAVSSRAPPAGRRGGGGGAKRGAGAGGGGDDRAIPLTREAAKPKWAKQSEQLRAAMRAVKGGAGGGGGFGGGGAAVEQEEDDRVPCPHCGRRFAQLTAERHVPKCKDIQAKPSGLKAGGGRSAHMRANAPAPPARGRF</sequence>
<dbReference type="InterPro" id="IPR026319">
    <property type="entry name" value="ZC2HC1A/B-like"/>
</dbReference>
<dbReference type="Pfam" id="PF13913">
    <property type="entry name" value="zf-C2HC_2"/>
    <property type="match status" value="1"/>
</dbReference>
<evidence type="ECO:0000256" key="4">
    <source>
        <dbReference type="ARBA" id="ARBA00022833"/>
    </source>
</evidence>
<feature type="domain" description="C2HC/C3H-type" evidence="7">
    <location>
        <begin position="88"/>
        <end position="117"/>
    </location>
</feature>
<protein>
    <recommendedName>
        <fullName evidence="7">C2HC/C3H-type domain-containing protein</fullName>
    </recommendedName>
</protein>
<dbReference type="Gene3D" id="3.30.160.60">
    <property type="entry name" value="Classic Zinc Finger"/>
    <property type="match status" value="1"/>
</dbReference>
<evidence type="ECO:0000256" key="5">
    <source>
        <dbReference type="PROSITE-ProRule" id="PRU01371"/>
    </source>
</evidence>
<feature type="region of interest" description="Disordered" evidence="6">
    <location>
        <begin position="1"/>
        <end position="52"/>
    </location>
</feature>
<keyword evidence="4" id="KW-0862">Zinc</keyword>
<proteinExistence type="predicted"/>
<gene>
    <name evidence="8" type="ORF">MNEG_3113</name>
</gene>
<keyword evidence="9" id="KW-1185">Reference proteome</keyword>
<accession>A0A0D2MWK8</accession>
<keyword evidence="3 5" id="KW-0863">Zinc-finger</keyword>
<feature type="region of interest" description="Disordered" evidence="6">
    <location>
        <begin position="110"/>
        <end position="144"/>
    </location>
</feature>
<evidence type="ECO:0000256" key="3">
    <source>
        <dbReference type="ARBA" id="ARBA00022771"/>
    </source>
</evidence>
<dbReference type="PROSITE" id="PS52027">
    <property type="entry name" value="ZF_C2HC_C3H"/>
    <property type="match status" value="1"/>
</dbReference>
<evidence type="ECO:0000313" key="8">
    <source>
        <dbReference type="EMBL" id="KIZ04842.1"/>
    </source>
</evidence>
<keyword evidence="1" id="KW-0479">Metal-binding</keyword>
<dbReference type="EMBL" id="KK100597">
    <property type="protein sequence ID" value="KIZ04842.1"/>
    <property type="molecule type" value="Genomic_DNA"/>
</dbReference>
<dbReference type="KEGG" id="mng:MNEG_3113"/>
<dbReference type="AlphaFoldDB" id="A0A0D2MWK8"/>
<feature type="compositionally biased region" description="Gly residues" evidence="6">
    <location>
        <begin position="18"/>
        <end position="34"/>
    </location>
</feature>
<evidence type="ECO:0000313" key="9">
    <source>
        <dbReference type="Proteomes" id="UP000054498"/>
    </source>
</evidence>
<evidence type="ECO:0000256" key="1">
    <source>
        <dbReference type="ARBA" id="ARBA00022723"/>
    </source>
</evidence>
<evidence type="ECO:0000259" key="7">
    <source>
        <dbReference type="PROSITE" id="PS52027"/>
    </source>
</evidence>
<dbReference type="PANTHER" id="PTHR13555">
    <property type="entry name" value="C2H2 ZINC FINGER CGI-62-RELATED"/>
    <property type="match status" value="1"/>
</dbReference>
<keyword evidence="2" id="KW-0677">Repeat</keyword>
<reference evidence="8 9" key="1">
    <citation type="journal article" date="2013" name="BMC Genomics">
        <title>Reconstruction of the lipid metabolism for the microalga Monoraphidium neglectum from its genome sequence reveals characteristics suitable for biofuel production.</title>
        <authorList>
            <person name="Bogen C."/>
            <person name="Al-Dilaimi A."/>
            <person name="Albersmeier A."/>
            <person name="Wichmann J."/>
            <person name="Grundmann M."/>
            <person name="Rupp O."/>
            <person name="Lauersen K.J."/>
            <person name="Blifernez-Klassen O."/>
            <person name="Kalinowski J."/>
            <person name="Goesmann A."/>
            <person name="Mussgnug J.H."/>
            <person name="Kruse O."/>
        </authorList>
    </citation>
    <scope>NUCLEOTIDE SEQUENCE [LARGE SCALE GENOMIC DNA]</scope>
    <source>
        <strain evidence="8 9">SAG 48.87</strain>
    </source>
</reference>
<evidence type="ECO:0000256" key="6">
    <source>
        <dbReference type="SAM" id="MobiDB-lite"/>
    </source>
</evidence>
<name>A0A0D2MWK8_9CHLO</name>
<dbReference type="RefSeq" id="XP_013903861.1">
    <property type="nucleotide sequence ID" value="XM_014048407.1"/>
</dbReference>
<evidence type="ECO:0000256" key="2">
    <source>
        <dbReference type="ARBA" id="ARBA00022737"/>
    </source>
</evidence>
<dbReference type="GeneID" id="25735991"/>